<dbReference type="EMBL" id="JBBNAG010000010">
    <property type="protein sequence ID" value="KAK9101267.1"/>
    <property type="molecule type" value="Genomic_DNA"/>
</dbReference>
<dbReference type="Proteomes" id="UP001419268">
    <property type="component" value="Unassembled WGS sequence"/>
</dbReference>
<sequence length="148" mass="16915">MGLVEVIFHPNWCMFSAFGPGGSSLWACWCRRTGLAHNNTPILQSNLVIKIMWRDSCRSGWILNKVGSRRCRCVLIEARRRLACKWNPRSLINVETIPFNESLELCTLLGGNQASAKETFWRGLEAERIQIWGKRPAGNRKVTIVWAE</sequence>
<accession>A0AAP0F2K9</accession>
<name>A0AAP0F2K9_9MAGN</name>
<reference evidence="1 2" key="1">
    <citation type="submission" date="2024-01" db="EMBL/GenBank/DDBJ databases">
        <title>Genome assemblies of Stephania.</title>
        <authorList>
            <person name="Yang L."/>
        </authorList>
    </citation>
    <scope>NUCLEOTIDE SEQUENCE [LARGE SCALE GENOMIC DNA]</scope>
    <source>
        <strain evidence="1">JXDWG</strain>
        <tissue evidence="1">Leaf</tissue>
    </source>
</reference>
<keyword evidence="2" id="KW-1185">Reference proteome</keyword>
<proteinExistence type="predicted"/>
<evidence type="ECO:0000313" key="2">
    <source>
        <dbReference type="Proteomes" id="UP001419268"/>
    </source>
</evidence>
<comment type="caution">
    <text evidence="1">The sequence shown here is derived from an EMBL/GenBank/DDBJ whole genome shotgun (WGS) entry which is preliminary data.</text>
</comment>
<evidence type="ECO:0000313" key="1">
    <source>
        <dbReference type="EMBL" id="KAK9101267.1"/>
    </source>
</evidence>
<protein>
    <submittedName>
        <fullName evidence="1">Uncharacterized protein</fullName>
    </submittedName>
</protein>
<organism evidence="1 2">
    <name type="scientific">Stephania cephalantha</name>
    <dbReference type="NCBI Taxonomy" id="152367"/>
    <lineage>
        <taxon>Eukaryota</taxon>
        <taxon>Viridiplantae</taxon>
        <taxon>Streptophyta</taxon>
        <taxon>Embryophyta</taxon>
        <taxon>Tracheophyta</taxon>
        <taxon>Spermatophyta</taxon>
        <taxon>Magnoliopsida</taxon>
        <taxon>Ranunculales</taxon>
        <taxon>Menispermaceae</taxon>
        <taxon>Menispermoideae</taxon>
        <taxon>Cissampelideae</taxon>
        <taxon>Stephania</taxon>
    </lineage>
</organism>
<dbReference type="AlphaFoldDB" id="A0AAP0F2K9"/>
<gene>
    <name evidence="1" type="ORF">Scep_024697</name>
</gene>